<keyword evidence="4" id="KW-0812">Transmembrane</keyword>
<dbReference type="Proteomes" id="UP001237642">
    <property type="component" value="Unassembled WGS sequence"/>
</dbReference>
<evidence type="ECO:0000256" key="10">
    <source>
        <dbReference type="ARBA" id="ARBA00023136"/>
    </source>
</evidence>
<dbReference type="EMBL" id="JAUIZM010000009">
    <property type="protein sequence ID" value="KAK1363780.1"/>
    <property type="molecule type" value="Genomic_DNA"/>
</dbReference>
<accession>A0AAD8M6B5</accession>
<dbReference type="PANTHER" id="PTHR47947:SF62">
    <property type="entry name" value="CYTOCHROME P450, FAMILY 81, SUBFAMILY D, POLYPEPTIDE 5"/>
    <property type="match status" value="1"/>
</dbReference>
<evidence type="ECO:0000256" key="6">
    <source>
        <dbReference type="ARBA" id="ARBA00022989"/>
    </source>
</evidence>
<gene>
    <name evidence="13" type="ORF">POM88_039341</name>
</gene>
<dbReference type="AlphaFoldDB" id="A0AAD8M6B5"/>
<dbReference type="Gene3D" id="1.10.630.10">
    <property type="entry name" value="Cytochrome P450"/>
    <property type="match status" value="1"/>
</dbReference>
<keyword evidence="7" id="KW-0560">Oxidoreductase</keyword>
<evidence type="ECO:0000256" key="3">
    <source>
        <dbReference type="ARBA" id="ARBA00022617"/>
    </source>
</evidence>
<keyword evidence="14" id="KW-1185">Reference proteome</keyword>
<comment type="similarity">
    <text evidence="2">Belongs to the cytochrome P450 family.</text>
</comment>
<keyword evidence="12" id="KW-0732">Signal</keyword>
<evidence type="ECO:0000256" key="7">
    <source>
        <dbReference type="ARBA" id="ARBA00023002"/>
    </source>
</evidence>
<keyword evidence="9" id="KW-0503">Monooxygenase</keyword>
<feature type="compositionally biased region" description="Gly residues" evidence="11">
    <location>
        <begin position="137"/>
        <end position="149"/>
    </location>
</feature>
<evidence type="ECO:0000256" key="12">
    <source>
        <dbReference type="SAM" id="SignalP"/>
    </source>
</evidence>
<evidence type="ECO:0000256" key="1">
    <source>
        <dbReference type="ARBA" id="ARBA00004167"/>
    </source>
</evidence>
<evidence type="ECO:0000256" key="4">
    <source>
        <dbReference type="ARBA" id="ARBA00022692"/>
    </source>
</evidence>
<reference evidence="13" key="1">
    <citation type="submission" date="2023-02" db="EMBL/GenBank/DDBJ databases">
        <title>Genome of toxic invasive species Heracleum sosnowskyi carries increased number of genes despite the absence of recent whole-genome duplications.</title>
        <authorList>
            <person name="Schelkunov M."/>
            <person name="Shtratnikova V."/>
            <person name="Makarenko M."/>
            <person name="Klepikova A."/>
            <person name="Omelchenko D."/>
            <person name="Novikova G."/>
            <person name="Obukhova E."/>
            <person name="Bogdanov V."/>
            <person name="Penin A."/>
            <person name="Logacheva M."/>
        </authorList>
    </citation>
    <scope>NUCLEOTIDE SEQUENCE</scope>
    <source>
        <strain evidence="13">Hsosn_3</strain>
        <tissue evidence="13">Leaf</tissue>
    </source>
</reference>
<evidence type="ECO:0000313" key="14">
    <source>
        <dbReference type="Proteomes" id="UP001237642"/>
    </source>
</evidence>
<dbReference type="SUPFAM" id="SSF48264">
    <property type="entry name" value="Cytochrome P450"/>
    <property type="match status" value="1"/>
</dbReference>
<evidence type="ECO:0000256" key="2">
    <source>
        <dbReference type="ARBA" id="ARBA00010617"/>
    </source>
</evidence>
<proteinExistence type="inferred from homology"/>
<organism evidence="13 14">
    <name type="scientific">Heracleum sosnowskyi</name>
    <dbReference type="NCBI Taxonomy" id="360622"/>
    <lineage>
        <taxon>Eukaryota</taxon>
        <taxon>Viridiplantae</taxon>
        <taxon>Streptophyta</taxon>
        <taxon>Embryophyta</taxon>
        <taxon>Tracheophyta</taxon>
        <taxon>Spermatophyta</taxon>
        <taxon>Magnoliopsida</taxon>
        <taxon>eudicotyledons</taxon>
        <taxon>Gunneridae</taxon>
        <taxon>Pentapetalae</taxon>
        <taxon>asterids</taxon>
        <taxon>campanulids</taxon>
        <taxon>Apiales</taxon>
        <taxon>Apiaceae</taxon>
        <taxon>Apioideae</taxon>
        <taxon>apioid superclade</taxon>
        <taxon>Tordylieae</taxon>
        <taxon>Tordyliinae</taxon>
        <taxon>Heracleum</taxon>
    </lineage>
</organism>
<comment type="subcellular location">
    <subcellularLocation>
        <location evidence="1">Membrane</location>
        <topology evidence="1">Single-pass membrane protein</topology>
    </subcellularLocation>
</comment>
<keyword evidence="3" id="KW-0349">Heme</keyword>
<keyword evidence="8" id="KW-0408">Iron</keyword>
<name>A0AAD8M6B5_9APIA</name>
<evidence type="ECO:0000256" key="9">
    <source>
        <dbReference type="ARBA" id="ARBA00023033"/>
    </source>
</evidence>
<evidence type="ECO:0000256" key="5">
    <source>
        <dbReference type="ARBA" id="ARBA00022723"/>
    </source>
</evidence>
<feature type="region of interest" description="Disordered" evidence="11">
    <location>
        <begin position="76"/>
        <end position="149"/>
    </location>
</feature>
<dbReference type="GO" id="GO:0016705">
    <property type="term" value="F:oxidoreductase activity, acting on paired donors, with incorporation or reduction of molecular oxygen"/>
    <property type="evidence" value="ECO:0007669"/>
    <property type="project" value="InterPro"/>
</dbReference>
<feature type="signal peptide" evidence="12">
    <location>
        <begin position="1"/>
        <end position="21"/>
    </location>
</feature>
<dbReference type="InterPro" id="IPR050651">
    <property type="entry name" value="Plant_Cytochrome_P450_Monoox"/>
</dbReference>
<dbReference type="GO" id="GO:0020037">
    <property type="term" value="F:heme binding"/>
    <property type="evidence" value="ECO:0007669"/>
    <property type="project" value="InterPro"/>
</dbReference>
<comment type="caution">
    <text evidence="13">The sequence shown here is derived from an EMBL/GenBank/DDBJ whole genome shotgun (WGS) entry which is preliminary data.</text>
</comment>
<protein>
    <submittedName>
        <fullName evidence="13">Uncharacterized protein</fullName>
    </submittedName>
</protein>
<dbReference type="GO" id="GO:0005506">
    <property type="term" value="F:iron ion binding"/>
    <property type="evidence" value="ECO:0007669"/>
    <property type="project" value="InterPro"/>
</dbReference>
<keyword evidence="5" id="KW-0479">Metal-binding</keyword>
<dbReference type="GO" id="GO:0004497">
    <property type="term" value="F:monooxygenase activity"/>
    <property type="evidence" value="ECO:0007669"/>
    <property type="project" value="UniProtKB-KW"/>
</dbReference>
<dbReference type="InterPro" id="IPR036396">
    <property type="entry name" value="Cyt_P450_sf"/>
</dbReference>
<feature type="chain" id="PRO_5042028563" evidence="12">
    <location>
        <begin position="22"/>
        <end position="149"/>
    </location>
</feature>
<evidence type="ECO:0000256" key="8">
    <source>
        <dbReference type="ARBA" id="ARBA00023004"/>
    </source>
</evidence>
<keyword evidence="10" id="KW-0472">Membrane</keyword>
<dbReference type="PANTHER" id="PTHR47947">
    <property type="entry name" value="CYTOCHROME P450 82C3-RELATED"/>
    <property type="match status" value="1"/>
</dbReference>
<reference evidence="13" key="2">
    <citation type="submission" date="2023-05" db="EMBL/GenBank/DDBJ databases">
        <authorList>
            <person name="Schelkunov M.I."/>
        </authorList>
    </citation>
    <scope>NUCLEOTIDE SEQUENCE</scope>
    <source>
        <strain evidence="13">Hsosn_3</strain>
        <tissue evidence="13">Leaf</tissue>
    </source>
</reference>
<evidence type="ECO:0000313" key="13">
    <source>
        <dbReference type="EMBL" id="KAK1363780.1"/>
    </source>
</evidence>
<sequence>MGRRSCPGTGLAHRVVGLVLASLIPCFEWERISDEQIDLTEGKGLSMPKAEPLEAMSNVRVFAGERVATSKFTNFYEGIKDSGPSRGGKGHGDTPSAQKFKWAGVDDSGSSPGDRGHGQSSPAQKFDWSGVKDSGPSHGGIGHGGNPLL</sequence>
<keyword evidence="6" id="KW-1133">Transmembrane helix</keyword>
<dbReference type="GO" id="GO:0016020">
    <property type="term" value="C:membrane"/>
    <property type="evidence" value="ECO:0007669"/>
    <property type="project" value="UniProtKB-SubCell"/>
</dbReference>
<evidence type="ECO:0000256" key="11">
    <source>
        <dbReference type="SAM" id="MobiDB-lite"/>
    </source>
</evidence>